<keyword evidence="9" id="KW-1185">Reference proteome</keyword>
<evidence type="ECO:0000256" key="4">
    <source>
        <dbReference type="ARBA" id="ARBA00022496"/>
    </source>
</evidence>
<gene>
    <name evidence="8" type="ORF">DFP88_10479</name>
</gene>
<dbReference type="OrthoDB" id="1846031at2"/>
<keyword evidence="4" id="KW-0410">Iron transport</keyword>
<dbReference type="PANTHER" id="PTHR30532">
    <property type="entry name" value="IRON III DICITRATE-BINDING PERIPLASMIC PROTEIN"/>
    <property type="match status" value="1"/>
</dbReference>
<dbReference type="InterPro" id="IPR002491">
    <property type="entry name" value="ABC_transptr_periplasmic_BD"/>
</dbReference>
<keyword evidence="3" id="KW-0813">Transport</keyword>
<dbReference type="InterPro" id="IPR051313">
    <property type="entry name" value="Bact_iron-sidero_bind"/>
</dbReference>
<feature type="domain" description="Fe/B12 periplasmic-binding" evidence="7">
    <location>
        <begin position="40"/>
        <end position="311"/>
    </location>
</feature>
<evidence type="ECO:0000256" key="2">
    <source>
        <dbReference type="ARBA" id="ARBA00008814"/>
    </source>
</evidence>
<evidence type="ECO:0000313" key="9">
    <source>
        <dbReference type="Proteomes" id="UP000248311"/>
    </source>
</evidence>
<feature type="region of interest" description="Disordered" evidence="6">
    <location>
        <begin position="313"/>
        <end position="332"/>
    </location>
</feature>
<keyword evidence="4" id="KW-0406">Ion transport</keyword>
<keyword evidence="5" id="KW-0732">Signal</keyword>
<evidence type="ECO:0000256" key="6">
    <source>
        <dbReference type="SAM" id="MobiDB-lite"/>
    </source>
</evidence>
<dbReference type="Proteomes" id="UP000248311">
    <property type="component" value="Unassembled WGS sequence"/>
</dbReference>
<comment type="similarity">
    <text evidence="2">Belongs to the bacterial solute-binding protein 8 family.</text>
</comment>
<evidence type="ECO:0000313" key="8">
    <source>
        <dbReference type="EMBL" id="PYE82326.1"/>
    </source>
</evidence>
<dbReference type="PROSITE" id="PS50983">
    <property type="entry name" value="FE_B12_PBP"/>
    <property type="match status" value="1"/>
</dbReference>
<name>A0A318SNQ8_9RHOB</name>
<comment type="subcellular location">
    <subcellularLocation>
        <location evidence="1">Cell envelope</location>
    </subcellularLocation>
</comment>
<dbReference type="GO" id="GO:0030288">
    <property type="term" value="C:outer membrane-bounded periplasmic space"/>
    <property type="evidence" value="ECO:0007669"/>
    <property type="project" value="TreeGrafter"/>
</dbReference>
<dbReference type="GO" id="GO:1901678">
    <property type="term" value="P:iron coordination entity transport"/>
    <property type="evidence" value="ECO:0007669"/>
    <property type="project" value="UniProtKB-ARBA"/>
</dbReference>
<dbReference type="RefSeq" id="WP_110814988.1">
    <property type="nucleotide sequence ID" value="NZ_QJTE01000004.1"/>
</dbReference>
<dbReference type="PANTHER" id="PTHR30532:SF24">
    <property type="entry name" value="FERRIC ENTEROBACTIN-BINDING PERIPLASMIC PROTEIN FEPB"/>
    <property type="match status" value="1"/>
</dbReference>
<sequence>MRLHAPLILAALADPAAAQEFPQEFQHRFGETTVPEAPERVVSLSYAGADSLWALDVAPVAVRYWYGDYPMTAWPWAEEAAAALYGEEGPEILRGDINIEQIAALEPDLILGTWSGMTEAEYGLLSQIAPTIPPAADQSDYGTPWDDRALIAGRATGHLEEAEAQVTAIRDRIAAVAEDHPDWQGLSAVVGTYWNGTPGAYGPGDIRPQILSGLGFVTPQAIEDAIPAGSFYASLSNEDLSPLDADVLIWLADSDDAGPLREMPLRRMLTAHVEGREIYADTLLSGAFSHASLLSLPYALDRLVPLIEAAADGDPATPVSSSAEAGLAPEAQ</sequence>
<evidence type="ECO:0000256" key="3">
    <source>
        <dbReference type="ARBA" id="ARBA00022448"/>
    </source>
</evidence>
<evidence type="ECO:0000256" key="5">
    <source>
        <dbReference type="ARBA" id="ARBA00022729"/>
    </source>
</evidence>
<proteinExistence type="inferred from homology"/>
<protein>
    <submittedName>
        <fullName evidence="8">Iron complex transport system substrate-binding protein</fullName>
    </submittedName>
</protein>
<comment type="caution">
    <text evidence="8">The sequence shown here is derived from an EMBL/GenBank/DDBJ whole genome shotgun (WGS) entry which is preliminary data.</text>
</comment>
<dbReference type="Gene3D" id="3.40.50.1980">
    <property type="entry name" value="Nitrogenase molybdenum iron protein domain"/>
    <property type="match status" value="2"/>
</dbReference>
<dbReference type="SUPFAM" id="SSF53807">
    <property type="entry name" value="Helical backbone' metal receptor"/>
    <property type="match status" value="1"/>
</dbReference>
<keyword evidence="4" id="KW-0408">Iron</keyword>
<dbReference type="AlphaFoldDB" id="A0A318SNQ8"/>
<dbReference type="Pfam" id="PF01497">
    <property type="entry name" value="Peripla_BP_2"/>
    <property type="match status" value="1"/>
</dbReference>
<accession>A0A318SNQ8</accession>
<reference evidence="8 9" key="1">
    <citation type="submission" date="2018-06" db="EMBL/GenBank/DDBJ databases">
        <title>Genomic Encyclopedia of Type Strains, Phase III (KMG-III): the genomes of soil and plant-associated and newly described type strains.</title>
        <authorList>
            <person name="Whitman W."/>
        </authorList>
    </citation>
    <scope>NUCLEOTIDE SEQUENCE [LARGE SCALE GENOMIC DNA]</scope>
    <source>
        <strain evidence="8 9">CECT 9025</strain>
    </source>
</reference>
<dbReference type="EMBL" id="QJTE01000004">
    <property type="protein sequence ID" value="PYE82326.1"/>
    <property type="molecule type" value="Genomic_DNA"/>
</dbReference>
<evidence type="ECO:0000259" key="7">
    <source>
        <dbReference type="PROSITE" id="PS50983"/>
    </source>
</evidence>
<evidence type="ECO:0000256" key="1">
    <source>
        <dbReference type="ARBA" id="ARBA00004196"/>
    </source>
</evidence>
<organism evidence="8 9">
    <name type="scientific">Pseudoroseicyclus aestuarii</name>
    <dbReference type="NCBI Taxonomy" id="1795041"/>
    <lineage>
        <taxon>Bacteria</taxon>
        <taxon>Pseudomonadati</taxon>
        <taxon>Pseudomonadota</taxon>
        <taxon>Alphaproteobacteria</taxon>
        <taxon>Rhodobacterales</taxon>
        <taxon>Paracoccaceae</taxon>
        <taxon>Pseudoroseicyclus</taxon>
    </lineage>
</organism>